<evidence type="ECO:0000313" key="2">
    <source>
        <dbReference type="EMBL" id="TCL70714.1"/>
    </source>
</evidence>
<dbReference type="SUPFAM" id="SSF51182">
    <property type="entry name" value="RmlC-like cupins"/>
    <property type="match status" value="1"/>
</dbReference>
<proteinExistence type="predicted"/>
<evidence type="ECO:0000313" key="3">
    <source>
        <dbReference type="Proteomes" id="UP000295008"/>
    </source>
</evidence>
<dbReference type="AlphaFoldDB" id="A0A4R1RW93"/>
<dbReference type="PIRSF" id="PIRSF036628">
    <property type="entry name" value="IolB"/>
    <property type="match status" value="1"/>
</dbReference>
<dbReference type="GO" id="GO:0008880">
    <property type="term" value="F:glucuronate isomerase activity"/>
    <property type="evidence" value="ECO:0007669"/>
    <property type="project" value="InterPro"/>
</dbReference>
<dbReference type="OrthoDB" id="9799936at2"/>
<dbReference type="PANTHER" id="PTHR39193:SF1">
    <property type="entry name" value="5-DEOXY-GLUCURONATE ISOMERASE"/>
    <property type="match status" value="1"/>
</dbReference>
<reference evidence="2 3" key="1">
    <citation type="submission" date="2019-03" db="EMBL/GenBank/DDBJ databases">
        <title>Genomic Encyclopedia of Type Strains, Phase IV (KMG-IV): sequencing the most valuable type-strain genomes for metagenomic binning, comparative biology and taxonomic classification.</title>
        <authorList>
            <person name="Goeker M."/>
        </authorList>
    </citation>
    <scope>NUCLEOTIDE SEQUENCE [LARGE SCALE GENOMIC DNA]</scope>
    <source>
        <strain evidence="2 3">LX-B</strain>
    </source>
</reference>
<name>A0A4R1RW93_HYDET</name>
<gene>
    <name evidence="2" type="ORF">EDC14_100931</name>
</gene>
<dbReference type="Gene3D" id="2.60.120.10">
    <property type="entry name" value="Jelly Rolls"/>
    <property type="match status" value="2"/>
</dbReference>
<dbReference type="InterPro" id="IPR011051">
    <property type="entry name" value="RmlC_Cupin_sf"/>
</dbReference>
<evidence type="ECO:0000256" key="1">
    <source>
        <dbReference type="ARBA" id="ARBA00023235"/>
    </source>
</evidence>
<dbReference type="EMBL" id="SLUN01000009">
    <property type="protein sequence ID" value="TCL70714.1"/>
    <property type="molecule type" value="Genomic_DNA"/>
</dbReference>
<protein>
    <submittedName>
        <fullName evidence="2">5-deoxyglucuronate isomerase</fullName>
    </submittedName>
</protein>
<keyword evidence="3" id="KW-1185">Reference proteome</keyword>
<dbReference type="InterPro" id="IPR021120">
    <property type="entry name" value="KduI/IolB_isomerase"/>
</dbReference>
<organism evidence="2 3">
    <name type="scientific">Hydrogenispora ethanolica</name>
    <dbReference type="NCBI Taxonomy" id="1082276"/>
    <lineage>
        <taxon>Bacteria</taxon>
        <taxon>Bacillati</taxon>
        <taxon>Bacillota</taxon>
        <taxon>Hydrogenispora</taxon>
    </lineage>
</organism>
<dbReference type="PANTHER" id="PTHR39193">
    <property type="entry name" value="5-DEOXY-GLUCURONATE ISOMERASE"/>
    <property type="match status" value="1"/>
</dbReference>
<dbReference type="RefSeq" id="WP_132013993.1">
    <property type="nucleotide sequence ID" value="NZ_SLUN01000009.1"/>
</dbReference>
<accession>A0A4R1RW93</accession>
<keyword evidence="1 2" id="KW-0413">Isomerase</keyword>
<dbReference type="Proteomes" id="UP000295008">
    <property type="component" value="Unassembled WGS sequence"/>
</dbReference>
<dbReference type="InterPro" id="IPR014710">
    <property type="entry name" value="RmlC-like_jellyroll"/>
</dbReference>
<dbReference type="NCBIfam" id="TIGR04378">
    <property type="entry name" value="myo_inos_iolB"/>
    <property type="match status" value="1"/>
</dbReference>
<dbReference type="Pfam" id="PF04962">
    <property type="entry name" value="KduI"/>
    <property type="match status" value="1"/>
</dbReference>
<dbReference type="GO" id="GO:0019310">
    <property type="term" value="P:inositol catabolic process"/>
    <property type="evidence" value="ECO:0007669"/>
    <property type="project" value="InterPro"/>
</dbReference>
<dbReference type="InterPro" id="IPR024203">
    <property type="entry name" value="Deoxy-glucuronate_isom_IolB"/>
</dbReference>
<comment type="caution">
    <text evidence="2">The sequence shown here is derived from an EMBL/GenBank/DDBJ whole genome shotgun (WGS) entry which is preliminary data.</text>
</comment>
<sequence>MEKFFKYRKKSGYSEVVGDASKLELIRFGLIQLESGEAIDLTSGEYELGLVLLSGQCDIACEGEKFTDLIRKDVFSAKPVAVYIPRDAKYEVKNAGPGPLEIAVCKVKAGQKLKPFLIRPEETITNHRGRLNWNRDVVDIFTHNVAGRVDRILVGETFACPGQWSSYPSHKHDRDNPPQEVWMEEVYHFKVDPPQGFGIQVLYTDDLSLDESYTVRNGDTIAIARGYHPVAAAPGYQVYYLWVMAGRSGRTLTPNDDPNHAWLKAVERML</sequence>